<keyword evidence="1" id="KW-0802">TPR repeat</keyword>
<gene>
    <name evidence="2" type="ORF">TRIHO_31260</name>
</gene>
<reference evidence="2 3" key="1">
    <citation type="submission" date="2015-12" db="EMBL/GenBank/DDBJ databases">
        <title>Genome sequence of the marine Rhodobacteraceae strain O3.65, Candidatus Tritonibacter horizontis.</title>
        <authorList>
            <person name="Poehlein A."/>
            <person name="Giebel H.A."/>
            <person name="Voget S."/>
            <person name="Brinkhoff T."/>
        </authorList>
    </citation>
    <scope>NUCLEOTIDE SEQUENCE [LARGE SCALE GENOMIC DNA]</scope>
    <source>
        <strain evidence="2 3">O3.65</strain>
    </source>
</reference>
<feature type="repeat" description="TPR" evidence="1">
    <location>
        <begin position="144"/>
        <end position="177"/>
    </location>
</feature>
<dbReference type="Proteomes" id="UP000068382">
    <property type="component" value="Unassembled WGS sequence"/>
</dbReference>
<evidence type="ECO:0000313" key="3">
    <source>
        <dbReference type="Proteomes" id="UP000068382"/>
    </source>
</evidence>
<dbReference type="EMBL" id="LPUY01000079">
    <property type="protein sequence ID" value="KUP92106.1"/>
    <property type="molecule type" value="Genomic_DNA"/>
</dbReference>
<dbReference type="PATRIC" id="fig|1768241.3.peg.3268"/>
<dbReference type="InterPro" id="IPR011990">
    <property type="entry name" value="TPR-like_helical_dom_sf"/>
</dbReference>
<dbReference type="Pfam" id="PF13432">
    <property type="entry name" value="TPR_16"/>
    <property type="match status" value="2"/>
</dbReference>
<sequence length="196" mass="21128">MGAPCTNLKAIVAAIATVILVTLPLGAVAQDLSATDFSDLSEAELLAQLEAGDPDQAAALDRELQALWSKSGSAAMDLLLRRGRDAMARRDWGAALDHLTALTDHAPEFSEGWSERAQAQFHADRFGPAVADLERALALNPNDYNAIFALGQVFEYFDDPDRAYAAYARAKAIHPHHEEVTKALDRLSITVDGTSL</sequence>
<comment type="caution">
    <text evidence="2">The sequence shown here is derived from an EMBL/GenBank/DDBJ whole genome shotgun (WGS) entry which is preliminary data.</text>
</comment>
<accession>A0A132BV82</accession>
<dbReference type="Gene3D" id="1.25.40.10">
    <property type="entry name" value="Tetratricopeptide repeat domain"/>
    <property type="match status" value="1"/>
</dbReference>
<evidence type="ECO:0000313" key="2">
    <source>
        <dbReference type="EMBL" id="KUP92106.1"/>
    </source>
</evidence>
<dbReference type="InterPro" id="IPR019734">
    <property type="entry name" value="TPR_rpt"/>
</dbReference>
<dbReference type="SUPFAM" id="SSF48452">
    <property type="entry name" value="TPR-like"/>
    <property type="match status" value="1"/>
</dbReference>
<evidence type="ECO:0000256" key="1">
    <source>
        <dbReference type="PROSITE-ProRule" id="PRU00339"/>
    </source>
</evidence>
<dbReference type="RefSeq" id="WP_068245618.1">
    <property type="nucleotide sequence ID" value="NZ_LPUY01000079.1"/>
</dbReference>
<proteinExistence type="predicted"/>
<organism evidence="2 3">
    <name type="scientific">Tritonibacter horizontis</name>
    <dbReference type="NCBI Taxonomy" id="1768241"/>
    <lineage>
        <taxon>Bacteria</taxon>
        <taxon>Pseudomonadati</taxon>
        <taxon>Pseudomonadota</taxon>
        <taxon>Alphaproteobacteria</taxon>
        <taxon>Rhodobacterales</taxon>
        <taxon>Paracoccaceae</taxon>
        <taxon>Tritonibacter</taxon>
    </lineage>
</organism>
<name>A0A132BV82_9RHOB</name>
<feature type="repeat" description="TPR" evidence="1">
    <location>
        <begin position="110"/>
        <end position="143"/>
    </location>
</feature>
<dbReference type="SMART" id="SM00028">
    <property type="entry name" value="TPR"/>
    <property type="match status" value="3"/>
</dbReference>
<protein>
    <submittedName>
        <fullName evidence="2">Tetratricopeptide repeat protein</fullName>
    </submittedName>
</protein>
<keyword evidence="3" id="KW-1185">Reference proteome</keyword>
<dbReference type="PROSITE" id="PS50005">
    <property type="entry name" value="TPR"/>
    <property type="match status" value="2"/>
</dbReference>
<dbReference type="AlphaFoldDB" id="A0A132BV82"/>